<dbReference type="EMBL" id="JAAMPU010000108">
    <property type="protein sequence ID" value="NMH29355.1"/>
    <property type="molecule type" value="Genomic_DNA"/>
</dbReference>
<protein>
    <submittedName>
        <fullName evidence="1">Uncharacterized protein</fullName>
    </submittedName>
</protein>
<evidence type="ECO:0000313" key="2">
    <source>
        <dbReference type="Proteomes" id="UP000712080"/>
    </source>
</evidence>
<accession>A0A972JIS5</accession>
<organism evidence="1 2">
    <name type="scientific">Flavobacterium silvaticum</name>
    <dbReference type="NCBI Taxonomy" id="1852020"/>
    <lineage>
        <taxon>Bacteria</taxon>
        <taxon>Pseudomonadati</taxon>
        <taxon>Bacteroidota</taxon>
        <taxon>Flavobacteriia</taxon>
        <taxon>Flavobacteriales</taxon>
        <taxon>Flavobacteriaceae</taxon>
        <taxon>Flavobacterium</taxon>
    </lineage>
</organism>
<dbReference type="AlphaFoldDB" id="A0A972JIS5"/>
<reference evidence="1" key="1">
    <citation type="submission" date="2020-02" db="EMBL/GenBank/DDBJ databases">
        <title>Flavobacterium sp. genome.</title>
        <authorList>
            <person name="Jung H.S."/>
            <person name="Baek J.H."/>
            <person name="Jeon C.O."/>
        </authorList>
    </citation>
    <scope>NUCLEOTIDE SEQUENCE</scope>
    <source>
        <strain evidence="1">SE-s28</strain>
    </source>
</reference>
<comment type="caution">
    <text evidence="1">The sequence shown here is derived from an EMBL/GenBank/DDBJ whole genome shotgun (WGS) entry which is preliminary data.</text>
</comment>
<proteinExistence type="predicted"/>
<evidence type="ECO:0000313" key="1">
    <source>
        <dbReference type="EMBL" id="NMH29355.1"/>
    </source>
</evidence>
<dbReference type="RefSeq" id="WP_169528451.1">
    <property type="nucleotide sequence ID" value="NZ_JAAMPU010000108.1"/>
</dbReference>
<name>A0A972JIS5_9FLAO</name>
<keyword evidence="2" id="KW-1185">Reference proteome</keyword>
<dbReference type="Proteomes" id="UP000712080">
    <property type="component" value="Unassembled WGS sequence"/>
</dbReference>
<gene>
    <name evidence="1" type="ORF">G6047_15055</name>
</gene>
<sequence>MRTISLLISSILLCIYIPSKNPSVSQGYQTRVSEFLSDISLRQKDSLIISDSPAEFSDSQLCGFEHVNDTTMFTKEELIQIQNGLKTNRVGKWTTAYFPKARLVEGKLIERIFKKRKGDPWKEFKKAIGSGYHVYSCPIFFRNNSRCLFYSSYHCGYLCAGGQMDLYKYENGKWIFVTSYCNWIH</sequence>